<keyword evidence="10 14" id="KW-0472">Membrane</keyword>
<evidence type="ECO:0000256" key="3">
    <source>
        <dbReference type="ARBA" id="ARBA00004991"/>
    </source>
</evidence>
<dbReference type="InterPro" id="IPR029044">
    <property type="entry name" value="Nucleotide-diphossugar_trans"/>
</dbReference>
<evidence type="ECO:0000256" key="12">
    <source>
        <dbReference type="ARBA" id="ARBA00023211"/>
    </source>
</evidence>
<feature type="domain" description="Glucosamine inositolphosphorylceramide transferase 1 N-terminal" evidence="16">
    <location>
        <begin position="103"/>
        <end position="173"/>
    </location>
</feature>
<dbReference type="GO" id="GO:0016757">
    <property type="term" value="F:glycosyltransferase activity"/>
    <property type="evidence" value="ECO:0007669"/>
    <property type="project" value="InterPro"/>
</dbReference>
<evidence type="ECO:0000256" key="9">
    <source>
        <dbReference type="ARBA" id="ARBA00022989"/>
    </source>
</evidence>
<dbReference type="OrthoDB" id="5954868at2759"/>
<dbReference type="InterPro" id="IPR056442">
    <property type="entry name" value="GINT1_N"/>
</dbReference>
<evidence type="ECO:0000259" key="16">
    <source>
        <dbReference type="Pfam" id="PF24793"/>
    </source>
</evidence>
<dbReference type="SUPFAM" id="SSF75005">
    <property type="entry name" value="Arabinanase/levansucrase/invertase"/>
    <property type="match status" value="1"/>
</dbReference>
<dbReference type="GO" id="GO:0016020">
    <property type="term" value="C:membrane"/>
    <property type="evidence" value="ECO:0007669"/>
    <property type="project" value="UniProtKB-SubCell"/>
</dbReference>
<comment type="pathway">
    <text evidence="3">Sphingolipid metabolism.</text>
</comment>
<dbReference type="FunFam" id="3.90.550.10:FF:000095">
    <property type="entry name" value="Glycosyltransferase family protein 64 protein C5"/>
    <property type="match status" value="1"/>
</dbReference>
<keyword evidence="18" id="KW-1185">Reference proteome</keyword>
<dbReference type="Proteomes" id="UP000657918">
    <property type="component" value="Chromosome 8"/>
</dbReference>
<dbReference type="Pfam" id="PF09258">
    <property type="entry name" value="Glyco_transf_64"/>
    <property type="match status" value="1"/>
</dbReference>
<feature type="domain" description="Glycosyl transferase 64" evidence="15">
    <location>
        <begin position="618"/>
        <end position="853"/>
    </location>
</feature>
<dbReference type="PANTHER" id="PTHR48261:SF6">
    <property type="entry name" value="GLYCOSYLTRANSFERASE FAMILY PROTEIN"/>
    <property type="match status" value="1"/>
</dbReference>
<proteinExistence type="inferred from homology"/>
<comment type="caution">
    <text evidence="17">The sequence shown here is derived from an EMBL/GenBank/DDBJ whole genome shotgun (WGS) entry which is preliminary data.</text>
</comment>
<dbReference type="GO" id="GO:0046872">
    <property type="term" value="F:metal ion binding"/>
    <property type="evidence" value="ECO:0007669"/>
    <property type="project" value="UniProtKB-KW"/>
</dbReference>
<evidence type="ECO:0000256" key="6">
    <source>
        <dbReference type="ARBA" id="ARBA00022679"/>
    </source>
</evidence>
<comment type="subcellular location">
    <subcellularLocation>
        <location evidence="2">Membrane</location>
        <topology evidence="2">Multi-pass membrane protein</topology>
    </subcellularLocation>
</comment>
<evidence type="ECO:0000256" key="11">
    <source>
        <dbReference type="ARBA" id="ARBA00023157"/>
    </source>
</evidence>
<dbReference type="SUPFAM" id="SSF53448">
    <property type="entry name" value="Nucleotide-diphospho-sugar transferases"/>
    <property type="match status" value="1"/>
</dbReference>
<dbReference type="InterPro" id="IPR004263">
    <property type="entry name" value="Exostosin"/>
</dbReference>
<evidence type="ECO:0000256" key="5">
    <source>
        <dbReference type="ARBA" id="ARBA00008700"/>
    </source>
</evidence>
<comment type="similarity">
    <text evidence="5">Belongs to the glycosyltransferase 64 family.</text>
</comment>
<comment type="pathway">
    <text evidence="4">Lipid metabolism.</text>
</comment>
<dbReference type="Gene3D" id="3.90.550.10">
    <property type="entry name" value="Spore Coat Polysaccharide Biosynthesis Protein SpsA, Chain A"/>
    <property type="match status" value="1"/>
</dbReference>
<feature type="transmembrane region" description="Helical" evidence="14">
    <location>
        <begin position="165"/>
        <end position="182"/>
    </location>
</feature>
<keyword evidence="6" id="KW-0808">Transferase</keyword>
<dbReference type="Gene3D" id="2.115.10.20">
    <property type="entry name" value="Glycosyl hydrolase domain, family 43"/>
    <property type="match status" value="1"/>
</dbReference>
<keyword evidence="8" id="KW-0479">Metal-binding</keyword>
<keyword evidence="9 14" id="KW-1133">Transmembrane helix</keyword>
<feature type="transmembrane region" description="Helical" evidence="14">
    <location>
        <begin position="203"/>
        <end position="222"/>
    </location>
</feature>
<gene>
    <name evidence="17" type="ORF">SADUNF_Sadunf08G0019400</name>
</gene>
<dbReference type="PANTHER" id="PTHR48261">
    <property type="entry name" value="ACETYLGLUCOSAMINYLTRANSFERASE"/>
    <property type="match status" value="1"/>
</dbReference>
<keyword evidence="12" id="KW-0464">Manganese</keyword>
<dbReference type="InterPro" id="IPR015338">
    <property type="entry name" value="GT64_dom"/>
</dbReference>
<evidence type="ECO:0000256" key="14">
    <source>
        <dbReference type="SAM" id="Phobius"/>
    </source>
</evidence>
<feature type="domain" description="Glucosamine inositolphosphorylceramide transferase 1 N-terminal" evidence="16">
    <location>
        <begin position="249"/>
        <end position="484"/>
    </location>
</feature>
<dbReference type="AlphaFoldDB" id="A0A835JWI4"/>
<evidence type="ECO:0000256" key="7">
    <source>
        <dbReference type="ARBA" id="ARBA00022692"/>
    </source>
</evidence>
<evidence type="ECO:0000256" key="13">
    <source>
        <dbReference type="ARBA" id="ARBA00069035"/>
    </source>
</evidence>
<keyword evidence="7 14" id="KW-0812">Transmembrane</keyword>
<feature type="transmembrane region" description="Helical" evidence="14">
    <location>
        <begin position="53"/>
        <end position="82"/>
    </location>
</feature>
<name>A0A835JWI4_9ROSI</name>
<organism evidence="17 18">
    <name type="scientific">Salix dunnii</name>
    <dbReference type="NCBI Taxonomy" id="1413687"/>
    <lineage>
        <taxon>Eukaryota</taxon>
        <taxon>Viridiplantae</taxon>
        <taxon>Streptophyta</taxon>
        <taxon>Embryophyta</taxon>
        <taxon>Tracheophyta</taxon>
        <taxon>Spermatophyta</taxon>
        <taxon>Magnoliopsida</taxon>
        <taxon>eudicotyledons</taxon>
        <taxon>Gunneridae</taxon>
        <taxon>Pentapetalae</taxon>
        <taxon>rosids</taxon>
        <taxon>fabids</taxon>
        <taxon>Malpighiales</taxon>
        <taxon>Salicaceae</taxon>
        <taxon>Saliceae</taxon>
        <taxon>Salix</taxon>
    </lineage>
</organism>
<reference evidence="17 18" key="1">
    <citation type="submission" date="2020-10" db="EMBL/GenBank/DDBJ databases">
        <title>Plant Genome Project.</title>
        <authorList>
            <person name="Zhang R.-G."/>
        </authorList>
    </citation>
    <scope>NUCLEOTIDE SEQUENCE [LARGE SCALE GENOMIC DNA]</scope>
    <source>
        <strain evidence="17">FAFU-HL-1</strain>
        <tissue evidence="17">Leaf</tissue>
    </source>
</reference>
<protein>
    <recommendedName>
        <fullName evidence="13">Glucosamine inositolphosphorylceramide transferase 1</fullName>
    </recommendedName>
</protein>
<comment type="cofactor">
    <cofactor evidence="1">
        <name>Mn(2+)</name>
        <dbReference type="ChEBI" id="CHEBI:29035"/>
    </cofactor>
</comment>
<accession>A0A835JWI4</accession>
<evidence type="ECO:0000259" key="15">
    <source>
        <dbReference type="Pfam" id="PF09258"/>
    </source>
</evidence>
<evidence type="ECO:0000256" key="8">
    <source>
        <dbReference type="ARBA" id="ARBA00022723"/>
    </source>
</evidence>
<evidence type="ECO:0000256" key="1">
    <source>
        <dbReference type="ARBA" id="ARBA00001936"/>
    </source>
</evidence>
<evidence type="ECO:0000313" key="17">
    <source>
        <dbReference type="EMBL" id="KAF9676599.1"/>
    </source>
</evidence>
<evidence type="ECO:0000313" key="18">
    <source>
        <dbReference type="Proteomes" id="UP000657918"/>
    </source>
</evidence>
<evidence type="ECO:0000256" key="2">
    <source>
        <dbReference type="ARBA" id="ARBA00004141"/>
    </source>
</evidence>
<evidence type="ECO:0000256" key="4">
    <source>
        <dbReference type="ARBA" id="ARBA00005189"/>
    </source>
</evidence>
<dbReference type="Pfam" id="PF24793">
    <property type="entry name" value="GINT1_N"/>
    <property type="match status" value="2"/>
</dbReference>
<keyword evidence="11" id="KW-1015">Disulfide bond</keyword>
<sequence>MGVYEAGGNGSVGTTTATTCNCYDMSLRCWCRWKWGNHQQQQQNHHKLLHQRLVSLVFSSGFMFFLGCLVLYGSIGMLYGWLMFSKPYLRSTNVGVGLNSLGCQEDNEGSWSIGVFYGDSPFSLKPIESMNEWRDEGAAWPVANPVVTCASLSDANFPSNFVADPFLYVQVIILLNGFIIAFRNMAIVPLKFMFNSYLCPFQYGIWFYVSGMRAVSCCFSNLKNVRREGGYENAYYWSLCMEIVRIQIGDTLFLFYETKNSITMQGDIAVAKSTDKGATWQQLGIALDEDWHLSYPYVFNYLGQIYMLPESSQKRELRLYRALNFPLQWTLEKVLIKKPLVDSFIINHAGEYWLFGSDHSGVGTRKNGQLEIWHSSSPLGPWKPHKKNPIYNVDKSVGARNGGRPFVYDGNLYRVGQDCGETYGRRVRIFKIEVLTTDEYKEVEVPLGFEEPNKGRNAWNGARYHHLDVQHLSSGKWIAVMDGDRVPSGDPVHRFILGSASLAAVIVVAVVLGVLLGAVKCIIPLNWCAHYSGKRNYIPLGWERSNLFSSKVRRFCSRLNRVLLSVRGKIKPSTWSGKLVIAVTFVVGVALMCRGVKYFYGGNDAEEAYPLNGRYSQFTLLTMTYDARLWNLKMYVKHYSRCSSVKEIIVVWNKGRPPRSSDLDSAVPVWIRVENQNSLNNRFKKDPMLKTRAVLELDDDIMMRCDDIERGFKVWRQHPDRIVGFYPRLISGSPLKYRGEKYARRHKGYNMILTGAAFMDHTVAFERYWSDEAKAGRELVHGYFNCEDVLLNYLYANASSSQTVEYVRPAWVIDTSKFSGVAISRDTDVHYKIRSSCLLRFSEIYGSIADRKWEFDGRKDGWGL</sequence>
<feature type="transmembrane region" description="Helical" evidence="14">
    <location>
        <begin position="495"/>
        <end position="519"/>
    </location>
</feature>
<dbReference type="InterPro" id="IPR023296">
    <property type="entry name" value="Glyco_hydro_beta-prop_sf"/>
</dbReference>
<evidence type="ECO:0000256" key="10">
    <source>
        <dbReference type="ARBA" id="ARBA00023136"/>
    </source>
</evidence>
<dbReference type="FunFam" id="2.115.10.20:FF:000004">
    <property type="entry name" value="Glucosamine inositolphosphorylceramide transferase 1"/>
    <property type="match status" value="1"/>
</dbReference>
<dbReference type="EMBL" id="JADGMS010000008">
    <property type="protein sequence ID" value="KAF9676599.1"/>
    <property type="molecule type" value="Genomic_DNA"/>
</dbReference>